<evidence type="ECO:0000313" key="7">
    <source>
        <dbReference type="Proteomes" id="UP000551127"/>
    </source>
</evidence>
<dbReference type="InterPro" id="IPR012919">
    <property type="entry name" value="SUN_dom"/>
</dbReference>
<dbReference type="AlphaFoldDB" id="A0A7K4Z0H8"/>
<comment type="caution">
    <text evidence="6">The sequence shown here is derived from an EMBL/GenBank/DDBJ whole genome shotgun (WGS) entry which is preliminary data.</text>
</comment>
<evidence type="ECO:0000259" key="5">
    <source>
        <dbReference type="PROSITE" id="PS51469"/>
    </source>
</evidence>
<dbReference type="GO" id="GO:0043495">
    <property type="term" value="F:protein-membrane adaptor activity"/>
    <property type="evidence" value="ECO:0007669"/>
    <property type="project" value="TreeGrafter"/>
</dbReference>
<organism evidence="6 7">
    <name type="scientific">Bucorvus abyssinicus</name>
    <name type="common">Northern ground-hornbill</name>
    <name type="synonym">Abyssinian ground-hornbill</name>
    <dbReference type="NCBI Taxonomy" id="153643"/>
    <lineage>
        <taxon>Eukaryota</taxon>
        <taxon>Metazoa</taxon>
        <taxon>Chordata</taxon>
        <taxon>Craniata</taxon>
        <taxon>Vertebrata</taxon>
        <taxon>Euteleostomi</taxon>
        <taxon>Archelosauria</taxon>
        <taxon>Archosauria</taxon>
        <taxon>Dinosauria</taxon>
        <taxon>Saurischia</taxon>
        <taxon>Theropoda</taxon>
        <taxon>Coelurosauria</taxon>
        <taxon>Aves</taxon>
        <taxon>Neognathae</taxon>
        <taxon>Neoaves</taxon>
        <taxon>Telluraves</taxon>
        <taxon>Coraciimorphae</taxon>
        <taxon>Bucerotiformes</taxon>
        <taxon>Bucorvidae</taxon>
        <taxon>Bucorvus</taxon>
    </lineage>
</organism>
<keyword evidence="3" id="KW-1133">Transmembrane helix</keyword>
<dbReference type="GO" id="GO:0005637">
    <property type="term" value="C:nuclear inner membrane"/>
    <property type="evidence" value="ECO:0007669"/>
    <property type="project" value="UniProtKB-SubCell"/>
</dbReference>
<reference evidence="6 7" key="1">
    <citation type="submission" date="2019-09" db="EMBL/GenBank/DDBJ databases">
        <title>Bird 10,000 Genomes (B10K) Project - Family phase.</title>
        <authorList>
            <person name="Zhang G."/>
        </authorList>
    </citation>
    <scope>NUCLEOTIDE SEQUENCE [LARGE SCALE GENOMIC DNA]</scope>
    <source>
        <strain evidence="6">B10K-DU-012-80</strain>
    </source>
</reference>
<name>A0A7K4Z0H8_BUCAB</name>
<evidence type="ECO:0000313" key="6">
    <source>
        <dbReference type="EMBL" id="NWR64875.1"/>
    </source>
</evidence>
<dbReference type="Gene3D" id="2.60.120.260">
    <property type="entry name" value="Galactose-binding domain-like"/>
    <property type="match status" value="1"/>
</dbReference>
<dbReference type="Pfam" id="PF07738">
    <property type="entry name" value="Sad1_UNC"/>
    <property type="match status" value="1"/>
</dbReference>
<dbReference type="Proteomes" id="UP000551127">
    <property type="component" value="Unassembled WGS sequence"/>
</dbReference>
<comment type="subcellular location">
    <subcellularLocation>
        <location evidence="1">Nucleus inner membrane</location>
    </subcellularLocation>
</comment>
<dbReference type="PANTHER" id="PTHR12911">
    <property type="entry name" value="SAD1/UNC-84-LIKE PROTEIN-RELATED"/>
    <property type="match status" value="1"/>
</dbReference>
<dbReference type="GO" id="GO:0034993">
    <property type="term" value="C:meiotic nuclear membrane microtubule tethering complex"/>
    <property type="evidence" value="ECO:0007669"/>
    <property type="project" value="TreeGrafter"/>
</dbReference>
<feature type="non-terminal residue" evidence="6">
    <location>
        <position position="138"/>
    </location>
</feature>
<dbReference type="EMBL" id="VYZL01004864">
    <property type="protein sequence ID" value="NWR64875.1"/>
    <property type="molecule type" value="Genomic_DNA"/>
</dbReference>
<protein>
    <submittedName>
        <fullName evidence="6">SUN2 protein</fullName>
    </submittedName>
</protein>
<dbReference type="PANTHER" id="PTHR12911:SF24">
    <property type="entry name" value="SUN DOMAIN-CONTAINING PROTEIN 3"/>
    <property type="match status" value="1"/>
</dbReference>
<feature type="non-terminal residue" evidence="6">
    <location>
        <position position="1"/>
    </location>
</feature>
<keyword evidence="7" id="KW-1185">Reference proteome</keyword>
<evidence type="ECO:0000256" key="1">
    <source>
        <dbReference type="ARBA" id="ARBA00004540"/>
    </source>
</evidence>
<proteinExistence type="predicted"/>
<evidence type="ECO:0000256" key="2">
    <source>
        <dbReference type="ARBA" id="ARBA00022692"/>
    </source>
</evidence>
<accession>A0A7K4Z0H8</accession>
<gene>
    <name evidence="6" type="primary">Sun2_2</name>
    <name evidence="6" type="ORF">BUCABY_R04999</name>
</gene>
<dbReference type="PROSITE" id="PS51469">
    <property type="entry name" value="SUN"/>
    <property type="match status" value="1"/>
</dbReference>
<sequence length="138" mass="15235">ESPGYCWPFHGSHSEVLIRLPIEIRPKAVTIQHAPQPASSLETISSAPRDFTVSVSLCQASQGLDEEDNEEILLGTFTYTAWHEPSKTFPLQNGSSKAFRVLKLIIWSSWGKTGYTCIYRVEVQGKITEANAISPVSA</sequence>
<dbReference type="InterPro" id="IPR045119">
    <property type="entry name" value="SUN1-5"/>
</dbReference>
<keyword evidence="4" id="KW-0472">Membrane</keyword>
<evidence type="ECO:0000256" key="4">
    <source>
        <dbReference type="ARBA" id="ARBA00023136"/>
    </source>
</evidence>
<feature type="domain" description="SUN" evidence="5">
    <location>
        <begin position="1"/>
        <end position="128"/>
    </location>
</feature>
<dbReference type="OrthoDB" id="342281at2759"/>
<evidence type="ECO:0000256" key="3">
    <source>
        <dbReference type="ARBA" id="ARBA00022989"/>
    </source>
</evidence>
<keyword evidence="2" id="KW-0812">Transmembrane</keyword>